<evidence type="ECO:0000256" key="2">
    <source>
        <dbReference type="SAM" id="Coils"/>
    </source>
</evidence>
<comment type="similarity">
    <text evidence="1">Belongs to the UPF0751 family.</text>
</comment>
<dbReference type="AlphaFoldDB" id="A0AA40S4E0"/>
<dbReference type="RefSeq" id="WP_012455564.1">
    <property type="nucleotide sequence ID" value="NZ_BPRF01000025.1"/>
</dbReference>
<reference evidence="3 4" key="1">
    <citation type="submission" date="2020-08" db="EMBL/GenBank/DDBJ databases">
        <title>Genomic Encyclopedia of Type Strains, Phase IV (KMG-IV): sequencing the most valuable type-strain genomes for metagenomic binning, comparative biology and taxonomic classification.</title>
        <authorList>
            <person name="Goeker M."/>
        </authorList>
    </citation>
    <scope>NUCLEOTIDE SEQUENCE [LARGE SCALE GENOMIC DNA]</scope>
    <source>
        <strain evidence="3 4">DSM 11490</strain>
    </source>
</reference>
<keyword evidence="4" id="KW-1185">Reference proteome</keyword>
<comment type="caution">
    <text evidence="3">The sequence shown here is derived from an EMBL/GenBank/DDBJ whole genome shotgun (WGS) entry which is preliminary data.</text>
</comment>
<evidence type="ECO:0000313" key="4">
    <source>
        <dbReference type="Proteomes" id="UP000543554"/>
    </source>
</evidence>
<protein>
    <recommendedName>
        <fullName evidence="5">DUF2325 domain-containing protein</fullName>
    </recommendedName>
</protein>
<dbReference type="Proteomes" id="UP000543554">
    <property type="component" value="Unassembled WGS sequence"/>
</dbReference>
<evidence type="ECO:0008006" key="5">
    <source>
        <dbReference type="Google" id="ProtNLM"/>
    </source>
</evidence>
<feature type="coiled-coil region" evidence="2">
    <location>
        <begin position="239"/>
        <end position="294"/>
    </location>
</feature>
<dbReference type="InterPro" id="IPR016772">
    <property type="entry name" value="UCP020408"/>
</dbReference>
<gene>
    <name evidence="3" type="ORF">HNR51_003285</name>
</gene>
<proteinExistence type="inferred from homology"/>
<evidence type="ECO:0000313" key="3">
    <source>
        <dbReference type="EMBL" id="MBA8914194.1"/>
    </source>
</evidence>
<sequence length="417" mass="46371">MAHGSHPDGPALLALKSSIGRPAPLSPEAVVAAERPRDRIWELAETLHCSIVGTCLSTADGRSLLAKLGIAAARTMSEHRLHGEVVHLARRKDGGGKLLQKMLDRRHEREIRRFDRARTVDDVRALWRESLERGEIPGAYWAAMTHPATDWTLVQDIFGEVHMLSHLVGQSNRADIRRLRQLEVDLAEREERIAAQEARIHELAEQRDTLSARQRESEALQFATRVTVTKPDEAVRETMQGLEIRLARESAHAEALEEKVAVLMRASTKLSLDLEAETAQRQAAEAELAAVERLLCDDRETERPDSRRDDGQFTGRTLLYVGGRPRQVARLRRFVEQRDGHLLSHDGGIDDNIALLPGLVSRSDLVLFPVECVSHEATGLVKRYCEAGSKAFKPVRSASLASFVNAVTAPDARPTLA</sequence>
<keyword evidence="2" id="KW-0175">Coiled coil</keyword>
<feature type="coiled-coil region" evidence="2">
    <location>
        <begin position="179"/>
        <end position="213"/>
    </location>
</feature>
<evidence type="ECO:0000256" key="1">
    <source>
        <dbReference type="ARBA" id="ARBA00007189"/>
    </source>
</evidence>
<dbReference type="EMBL" id="JACJIB010000005">
    <property type="protein sequence ID" value="MBA8914194.1"/>
    <property type="molecule type" value="Genomic_DNA"/>
</dbReference>
<dbReference type="Pfam" id="PF10087">
    <property type="entry name" value="DUF2325"/>
    <property type="match status" value="1"/>
</dbReference>
<name>A0AA40S4E0_9HYPH</name>
<organism evidence="3 4">
    <name type="scientific">Methylorubrum thiocyanatum</name>
    <dbReference type="NCBI Taxonomy" id="47958"/>
    <lineage>
        <taxon>Bacteria</taxon>
        <taxon>Pseudomonadati</taxon>
        <taxon>Pseudomonadota</taxon>
        <taxon>Alphaproteobacteria</taxon>
        <taxon>Hyphomicrobiales</taxon>
        <taxon>Methylobacteriaceae</taxon>
        <taxon>Methylorubrum</taxon>
    </lineage>
</organism>
<accession>A0AA40S4E0</accession>